<reference evidence="1 2" key="1">
    <citation type="submission" date="2015-08" db="EMBL/GenBank/DDBJ databases">
        <title>Next Generation Sequencing and Analysis of the Genome of Puccinia sorghi L Schw, the Causal Agent of Maize Common Rust.</title>
        <authorList>
            <person name="Rochi L."/>
            <person name="Burguener G."/>
            <person name="Darino M."/>
            <person name="Turjanski A."/>
            <person name="Kreff E."/>
            <person name="Dieguez M.J."/>
            <person name="Sacco F."/>
        </authorList>
    </citation>
    <scope>NUCLEOTIDE SEQUENCE [LARGE SCALE GENOMIC DNA]</scope>
    <source>
        <strain evidence="1 2">RO10H11247</strain>
    </source>
</reference>
<dbReference type="VEuPathDB" id="FungiDB:VP01_4940g1"/>
<dbReference type="OrthoDB" id="2513953at2759"/>
<proteinExistence type="predicted"/>
<dbReference type="Proteomes" id="UP000037035">
    <property type="component" value="Unassembled WGS sequence"/>
</dbReference>
<evidence type="ECO:0000313" key="1">
    <source>
        <dbReference type="EMBL" id="KNZ49557.1"/>
    </source>
</evidence>
<evidence type="ECO:0000313" key="2">
    <source>
        <dbReference type="Proteomes" id="UP000037035"/>
    </source>
</evidence>
<name>A0A0L6UMS0_9BASI</name>
<dbReference type="AlphaFoldDB" id="A0A0L6UMS0"/>
<organism evidence="1 2">
    <name type="scientific">Puccinia sorghi</name>
    <dbReference type="NCBI Taxonomy" id="27349"/>
    <lineage>
        <taxon>Eukaryota</taxon>
        <taxon>Fungi</taxon>
        <taxon>Dikarya</taxon>
        <taxon>Basidiomycota</taxon>
        <taxon>Pucciniomycotina</taxon>
        <taxon>Pucciniomycetes</taxon>
        <taxon>Pucciniales</taxon>
        <taxon>Pucciniaceae</taxon>
        <taxon>Puccinia</taxon>
    </lineage>
</organism>
<gene>
    <name evidence="1" type="ORF">VP01_4940g1</name>
</gene>
<protein>
    <submittedName>
        <fullName evidence="1">Uncharacterized protein</fullName>
    </submittedName>
</protein>
<keyword evidence="2" id="KW-1185">Reference proteome</keyword>
<comment type="caution">
    <text evidence="1">The sequence shown here is derived from an EMBL/GenBank/DDBJ whole genome shotgun (WGS) entry which is preliminary data.</text>
</comment>
<sequence length="127" mass="13939">MGQLAMISLGTNQSDTHQPTASLIDFSQAFKRSHPLPVKEPVGLIKYITKVPGVLSGAAAEAINKKHAEMVDILMNYMSEIAFEAVVTPDNEESPFEIWNSIIRRYALTSVNNKGHVVERKTVSVGD</sequence>
<dbReference type="EMBL" id="LAVV01010099">
    <property type="protein sequence ID" value="KNZ49557.1"/>
    <property type="molecule type" value="Genomic_DNA"/>
</dbReference>
<accession>A0A0L6UMS0</accession>